<dbReference type="EMBL" id="JAMTCO010000002">
    <property type="protein sequence ID" value="MCP2268175.1"/>
    <property type="molecule type" value="Genomic_DNA"/>
</dbReference>
<dbReference type="Proteomes" id="UP001205185">
    <property type="component" value="Unassembled WGS sequence"/>
</dbReference>
<evidence type="ECO:0000313" key="2">
    <source>
        <dbReference type="Proteomes" id="UP001205185"/>
    </source>
</evidence>
<evidence type="ECO:0000313" key="1">
    <source>
        <dbReference type="EMBL" id="MCP2268175.1"/>
    </source>
</evidence>
<organism evidence="1 2">
    <name type="scientific">Actinokineospora diospyrosa</name>
    <dbReference type="NCBI Taxonomy" id="103728"/>
    <lineage>
        <taxon>Bacteria</taxon>
        <taxon>Bacillati</taxon>
        <taxon>Actinomycetota</taxon>
        <taxon>Actinomycetes</taxon>
        <taxon>Pseudonocardiales</taxon>
        <taxon>Pseudonocardiaceae</taxon>
        <taxon>Actinokineospora</taxon>
    </lineage>
</organism>
<name>A0ABT1I6C7_9PSEU</name>
<reference evidence="1 2" key="1">
    <citation type="submission" date="2022-06" db="EMBL/GenBank/DDBJ databases">
        <title>Genomic Encyclopedia of Archaeal and Bacterial Type Strains, Phase II (KMG-II): from individual species to whole genera.</title>
        <authorList>
            <person name="Goeker M."/>
        </authorList>
    </citation>
    <scope>NUCLEOTIDE SEQUENCE [LARGE SCALE GENOMIC DNA]</scope>
    <source>
        <strain evidence="1 2">DSM 44255</strain>
    </source>
</reference>
<accession>A0ABT1I6C7</accession>
<keyword evidence="2" id="KW-1185">Reference proteome</keyword>
<proteinExistence type="predicted"/>
<sequence>MAKYSITGRNDNGNVHVTLSDNVPAALRAAGDEYDRLKAKGKDPSGAVRKFVAALRRAGAHDVADMFRPEYQ</sequence>
<protein>
    <recommendedName>
        <fullName evidence="3">Lsr2 protein</fullName>
    </recommendedName>
</protein>
<evidence type="ECO:0008006" key="3">
    <source>
        <dbReference type="Google" id="ProtNLM"/>
    </source>
</evidence>
<dbReference type="RefSeq" id="WP_253885110.1">
    <property type="nucleotide sequence ID" value="NZ_BAAAVB010000006.1"/>
</dbReference>
<comment type="caution">
    <text evidence="1">The sequence shown here is derived from an EMBL/GenBank/DDBJ whole genome shotgun (WGS) entry which is preliminary data.</text>
</comment>
<gene>
    <name evidence="1" type="ORF">LV75_000661</name>
</gene>